<dbReference type="EMBL" id="CP041185">
    <property type="protein sequence ID" value="QDG70462.1"/>
    <property type="molecule type" value="Genomic_DNA"/>
</dbReference>
<dbReference type="OrthoDB" id="9992627at2"/>
<organism evidence="1 2">
    <name type="scientific">Janthinobacterium tructae</name>
    <dbReference type="NCBI Taxonomy" id="2590869"/>
    <lineage>
        <taxon>Bacteria</taxon>
        <taxon>Pseudomonadati</taxon>
        <taxon>Pseudomonadota</taxon>
        <taxon>Betaproteobacteria</taxon>
        <taxon>Burkholderiales</taxon>
        <taxon>Oxalobacteraceae</taxon>
        <taxon>Janthinobacterium</taxon>
    </lineage>
</organism>
<name>A0A4Y6RBS0_9BURK</name>
<evidence type="ECO:0000313" key="1">
    <source>
        <dbReference type="EMBL" id="QDG70462.1"/>
    </source>
</evidence>
<evidence type="ECO:0000313" key="2">
    <source>
        <dbReference type="Proteomes" id="UP000316665"/>
    </source>
</evidence>
<reference evidence="1 2" key="1">
    <citation type="submission" date="2019-06" db="EMBL/GenBank/DDBJ databases">
        <title>Complete genome sequence of Janthinobacterium sp. SNU WT3 isolated from diseased rainbow trout.</title>
        <authorList>
            <person name="Oh W.T."/>
            <person name="Park S.C."/>
        </authorList>
    </citation>
    <scope>NUCLEOTIDE SEQUENCE [LARGE SCALE GENOMIC DNA]</scope>
    <source>
        <strain evidence="1 2">SNU WT3</strain>
    </source>
</reference>
<protein>
    <submittedName>
        <fullName evidence="1">Uncharacterized protein</fullName>
    </submittedName>
</protein>
<accession>A0A4Y6RBS0</accession>
<keyword evidence="2" id="KW-1185">Reference proteome</keyword>
<gene>
    <name evidence="1" type="ORF">FJQ89_08525</name>
</gene>
<proteinExistence type="predicted"/>
<sequence>MDQAGSAAAGAPRSIHHREVFIMRPTHQQYGIATLLLFSILSAGCNTEPKTVEPVVITPPKTGFQCLPVPSTWMAAGSIFSVDQAGTSFQIGMVDTIKPSGPHPAGFPQYTASTSFNVGLLMSTLATLTKSTGWDAQVSANAAKKLWVSSKYEAPTLMVVEGQPEAEAINWFSNTKHYRIEPGVRYYLVREALRADNAAYEIKRDDLSKIGAEASVRDMVKGKLSFGDNQSNTAYMLSARFPEPLNVCVKSKELRIASSGAGGIQRLELVDVDQPILITGVGH</sequence>
<dbReference type="RefSeq" id="WP_141169870.1">
    <property type="nucleotide sequence ID" value="NZ_CP041185.1"/>
</dbReference>
<dbReference type="AlphaFoldDB" id="A0A4Y6RBS0"/>
<dbReference type="Proteomes" id="UP000316665">
    <property type="component" value="Chromosome"/>
</dbReference>
<dbReference type="KEGG" id="jas:FJQ89_08525"/>